<organism evidence="2 3">
    <name type="scientific">Ficus carica</name>
    <name type="common">Common fig</name>
    <dbReference type="NCBI Taxonomy" id="3494"/>
    <lineage>
        <taxon>Eukaryota</taxon>
        <taxon>Viridiplantae</taxon>
        <taxon>Streptophyta</taxon>
        <taxon>Embryophyta</taxon>
        <taxon>Tracheophyta</taxon>
        <taxon>Spermatophyta</taxon>
        <taxon>Magnoliopsida</taxon>
        <taxon>eudicotyledons</taxon>
        <taxon>Gunneridae</taxon>
        <taxon>Pentapetalae</taxon>
        <taxon>rosids</taxon>
        <taxon>fabids</taxon>
        <taxon>Rosales</taxon>
        <taxon>Moraceae</taxon>
        <taxon>Ficeae</taxon>
        <taxon>Ficus</taxon>
    </lineage>
</organism>
<dbReference type="Gramene" id="FCD_00004634-RA">
    <property type="protein sequence ID" value="FCD_00004634-RA:cds"/>
    <property type="gene ID" value="FCD_00004634"/>
</dbReference>
<feature type="region of interest" description="Disordered" evidence="1">
    <location>
        <begin position="1"/>
        <end position="48"/>
    </location>
</feature>
<sequence>MAMRSVPSRGALTRSMQTTRGATRYFSDGKGRVRSEEERAADNVPFEK</sequence>
<evidence type="ECO:0000313" key="3">
    <source>
        <dbReference type="Proteomes" id="UP001187192"/>
    </source>
</evidence>
<evidence type="ECO:0000256" key="1">
    <source>
        <dbReference type="SAM" id="MobiDB-lite"/>
    </source>
</evidence>
<dbReference type="EMBL" id="BTGU01000012">
    <property type="protein sequence ID" value="GMN40877.1"/>
    <property type="molecule type" value="Genomic_DNA"/>
</dbReference>
<reference evidence="2" key="1">
    <citation type="submission" date="2023-07" db="EMBL/GenBank/DDBJ databases">
        <title>draft genome sequence of fig (Ficus carica).</title>
        <authorList>
            <person name="Takahashi T."/>
            <person name="Nishimura K."/>
        </authorList>
    </citation>
    <scope>NUCLEOTIDE SEQUENCE</scope>
</reference>
<feature type="compositionally biased region" description="Basic and acidic residues" evidence="1">
    <location>
        <begin position="27"/>
        <end position="48"/>
    </location>
</feature>
<keyword evidence="3" id="KW-1185">Reference proteome</keyword>
<gene>
    <name evidence="2" type="ORF">TIFTF001_010113</name>
</gene>
<name>A0AA87ZUX4_FICCA</name>
<protein>
    <submittedName>
        <fullName evidence="2">Uncharacterized protein</fullName>
    </submittedName>
</protein>
<dbReference type="Proteomes" id="UP001187192">
    <property type="component" value="Unassembled WGS sequence"/>
</dbReference>
<accession>A0AA87ZUX4</accession>
<evidence type="ECO:0000313" key="2">
    <source>
        <dbReference type="EMBL" id="GMN40877.1"/>
    </source>
</evidence>
<comment type="caution">
    <text evidence="2">The sequence shown here is derived from an EMBL/GenBank/DDBJ whole genome shotgun (WGS) entry which is preliminary data.</text>
</comment>
<dbReference type="AlphaFoldDB" id="A0AA87ZUX4"/>
<proteinExistence type="predicted"/>